<comment type="caution">
    <text evidence="1">The sequence shown here is derived from an EMBL/GenBank/DDBJ whole genome shotgun (WGS) entry which is preliminary data.</text>
</comment>
<reference evidence="1 2" key="1">
    <citation type="submission" date="2009-07" db="EMBL/GenBank/DDBJ databases">
        <authorList>
            <person name="Madupu R."/>
            <person name="Sebastian Y."/>
            <person name="Durkin A.S."/>
            <person name="Torralba M."/>
            <person name="Methe B."/>
            <person name="Sutton G.G."/>
            <person name="Strausberg R.L."/>
            <person name="Nelson K.E."/>
        </authorList>
    </citation>
    <scope>NUCLEOTIDE SEQUENCE [LARGE SCALE GENOMIC DNA]</scope>
    <source>
        <strain evidence="1 2">RM3268</strain>
    </source>
</reference>
<keyword evidence="2" id="KW-1185">Reference proteome</keyword>
<accession>C8PE34</accession>
<evidence type="ECO:0000313" key="2">
    <source>
        <dbReference type="Proteomes" id="UP000005709"/>
    </source>
</evidence>
<evidence type="ECO:0008006" key="3">
    <source>
        <dbReference type="Google" id="ProtNLM"/>
    </source>
</evidence>
<evidence type="ECO:0000313" key="1">
    <source>
        <dbReference type="EMBL" id="EEV18907.1"/>
    </source>
</evidence>
<dbReference type="STRING" id="824.CGRAC_1337"/>
<dbReference type="AlphaFoldDB" id="C8PE34"/>
<gene>
    <name evidence="1" type="ORF">CAMGR0001_2384</name>
</gene>
<organism evidence="1 2">
    <name type="scientific">Campylobacter gracilis RM3268</name>
    <dbReference type="NCBI Taxonomy" id="553220"/>
    <lineage>
        <taxon>Bacteria</taxon>
        <taxon>Pseudomonadati</taxon>
        <taxon>Campylobacterota</taxon>
        <taxon>Epsilonproteobacteria</taxon>
        <taxon>Campylobacterales</taxon>
        <taxon>Campylobacteraceae</taxon>
        <taxon>Campylobacter</taxon>
    </lineage>
</organism>
<proteinExistence type="predicted"/>
<sequence length="80" mass="9043">MNGALAYAMELEKKGDIYGAMRICRGILRDNPQDGDAAVLFARLNLNHRVSSGVNMAMLERFLSVDARKQAEFKRWLIDV</sequence>
<dbReference type="RefSeq" id="WP_005869161.1">
    <property type="nucleotide sequence ID" value="NZ_ACYG01000005.1"/>
</dbReference>
<name>C8PE34_9BACT</name>
<protein>
    <recommendedName>
        <fullName evidence="3">Tetratricopeptide repeat protein</fullName>
    </recommendedName>
</protein>
<dbReference type="EMBL" id="ACYG01000005">
    <property type="protein sequence ID" value="EEV18907.1"/>
    <property type="molecule type" value="Genomic_DNA"/>
</dbReference>
<dbReference type="Proteomes" id="UP000005709">
    <property type="component" value="Unassembled WGS sequence"/>
</dbReference>